<name>A0A521CU79_9SPHI</name>
<keyword evidence="2" id="KW-0732">Signal</keyword>
<dbReference type="Pfam" id="PF02225">
    <property type="entry name" value="PA"/>
    <property type="match status" value="1"/>
</dbReference>
<feature type="domain" description="PA" evidence="3">
    <location>
        <begin position="152"/>
        <end position="214"/>
    </location>
</feature>
<dbReference type="InterPro" id="IPR046450">
    <property type="entry name" value="PA_dom_sf"/>
</dbReference>
<protein>
    <submittedName>
        <fullName evidence="6">N-acetylated-alpha-linked acidic dipeptidase</fullName>
    </submittedName>
</protein>
<dbReference type="InterPro" id="IPR003137">
    <property type="entry name" value="PA_domain"/>
</dbReference>
<dbReference type="CDD" id="cd02121">
    <property type="entry name" value="PA_GCPII_like"/>
    <property type="match status" value="1"/>
</dbReference>
<dbReference type="Proteomes" id="UP000320300">
    <property type="component" value="Unassembled WGS sequence"/>
</dbReference>
<feature type="domain" description="Peptidase M28" evidence="5">
    <location>
        <begin position="326"/>
        <end position="529"/>
    </location>
</feature>
<accession>A0A521CU79</accession>
<feature type="chain" id="PRO_5022060306" evidence="2">
    <location>
        <begin position="20"/>
        <end position="742"/>
    </location>
</feature>
<dbReference type="FunFam" id="3.40.630.10:FF:000101">
    <property type="entry name" value="N-acetylated alpha-linked acidic dipeptidase like 1"/>
    <property type="match status" value="1"/>
</dbReference>
<dbReference type="Gene3D" id="3.50.30.30">
    <property type="match status" value="1"/>
</dbReference>
<dbReference type="Pfam" id="PF04389">
    <property type="entry name" value="Peptidase_M28"/>
    <property type="match status" value="1"/>
</dbReference>
<feature type="signal peptide" evidence="2">
    <location>
        <begin position="1"/>
        <end position="19"/>
    </location>
</feature>
<evidence type="ECO:0000256" key="2">
    <source>
        <dbReference type="SAM" id="SignalP"/>
    </source>
</evidence>
<evidence type="ECO:0000259" key="5">
    <source>
        <dbReference type="Pfam" id="PF04389"/>
    </source>
</evidence>
<dbReference type="EMBL" id="FXTN01000004">
    <property type="protein sequence ID" value="SMO63017.1"/>
    <property type="molecule type" value="Genomic_DNA"/>
</dbReference>
<sequence length="742" mass="80401">MKRLALISSLNLLWIPLMAQTGQLTGFKAQHQTAQYALEKEFDAGLSKEHIGELIKELSSAPHHLGSPRGKVVAGLILNQFKSYGWDAKIETYYVLFPTPKTRSLNLLSPVTYTAVLEEQQIAADPATSQKGQLPPYNAWGADGNVTAGLIFVNYGLPEDYEKLERLGIDVKGKIVIAKYGHSWRGVKPKIAYEHGAIGCLIYSDPKDDGFVKGDTYPAGAFKPEYAVQRGSVMDMVIYPGDPLTPGAGATKGAKRLTKEEAQTILKIPVQPISYHDAQPLLAALKGPVAPAEWSGGLPVTYHVGDGAATVRLNLAFNWDIVPAYNVIARMKGSKYPNEWILRGNHHDAWVNGAADPISGLAALLEEAKSIGLLAKKGIRPQRTLVYAAWDGEEPSLLGSTEWAEDHAAELNQKAVAYINSDGNGRGFLEAGGSHALENMISEVAHAVNDPQANVSIFDRKIAAEAVAATSAKAKQTAMGKKVLDISALGTGSDYSAFLQHLGIPSLNLGFGGEDEGGEYHTNFDSYDNYIKFKDPGFNYGLALSQTAGRAVLRLANADVLPFNFENLQAKIAKYLTEVTDLDTQLRANAKANNQLLNAGLYKLAADPQENLKEPKPKTELPVIDYAGLKTASDTLKSSAAKLNQAIVAGLENIRQPEKLNVLLYQAEKQLLSTAGLPKRPWYKHTIYAPGFYTGYGVKTLPGIREGLEQYQAEEVKQQLVVLTESILNLSAELNKAAALVK</sequence>
<proteinExistence type="inferred from homology"/>
<dbReference type="Gene3D" id="3.40.630.10">
    <property type="entry name" value="Zn peptidases"/>
    <property type="match status" value="1"/>
</dbReference>
<dbReference type="SUPFAM" id="SSF52025">
    <property type="entry name" value="PA domain"/>
    <property type="match status" value="1"/>
</dbReference>
<feature type="domain" description="Transferrin receptor-like dimerisation" evidence="4">
    <location>
        <begin position="625"/>
        <end position="734"/>
    </location>
</feature>
<keyword evidence="7" id="KW-1185">Reference proteome</keyword>
<organism evidence="6 7">
    <name type="scientific">Pedobacter westerhofensis</name>
    <dbReference type="NCBI Taxonomy" id="425512"/>
    <lineage>
        <taxon>Bacteria</taxon>
        <taxon>Pseudomonadati</taxon>
        <taxon>Bacteroidota</taxon>
        <taxon>Sphingobacteriia</taxon>
        <taxon>Sphingobacteriales</taxon>
        <taxon>Sphingobacteriaceae</taxon>
        <taxon>Pedobacter</taxon>
    </lineage>
</organism>
<dbReference type="PANTHER" id="PTHR10404">
    <property type="entry name" value="N-ACETYLATED-ALPHA-LINKED ACIDIC DIPEPTIDASE"/>
    <property type="match status" value="1"/>
</dbReference>
<dbReference type="OrthoDB" id="3646048at2"/>
<dbReference type="InterPro" id="IPR039373">
    <property type="entry name" value="Peptidase_M28B"/>
</dbReference>
<evidence type="ECO:0000256" key="1">
    <source>
        <dbReference type="ARBA" id="ARBA00005634"/>
    </source>
</evidence>
<evidence type="ECO:0000259" key="4">
    <source>
        <dbReference type="Pfam" id="PF04253"/>
    </source>
</evidence>
<dbReference type="InterPro" id="IPR007484">
    <property type="entry name" value="Peptidase_M28"/>
</dbReference>
<evidence type="ECO:0000313" key="7">
    <source>
        <dbReference type="Proteomes" id="UP000320300"/>
    </source>
</evidence>
<comment type="similarity">
    <text evidence="1">Belongs to the peptidase M28 family. M28B subfamily.</text>
</comment>
<gene>
    <name evidence="6" type="ORF">SAMN06265348_104216</name>
</gene>
<dbReference type="Gene3D" id="1.20.930.40">
    <property type="entry name" value="Transferrin receptor-like, dimerisation domain"/>
    <property type="match status" value="1"/>
</dbReference>
<reference evidence="6 7" key="1">
    <citation type="submission" date="2017-05" db="EMBL/GenBank/DDBJ databases">
        <authorList>
            <person name="Varghese N."/>
            <person name="Submissions S."/>
        </authorList>
    </citation>
    <scope>NUCLEOTIDE SEQUENCE [LARGE SCALE GENOMIC DNA]</scope>
    <source>
        <strain evidence="6 7">DSM 19036</strain>
    </source>
</reference>
<evidence type="ECO:0000313" key="6">
    <source>
        <dbReference type="EMBL" id="SMO63017.1"/>
    </source>
</evidence>
<dbReference type="SUPFAM" id="SSF53187">
    <property type="entry name" value="Zn-dependent exopeptidases"/>
    <property type="match status" value="1"/>
</dbReference>
<dbReference type="RefSeq" id="WP_142527916.1">
    <property type="nucleotide sequence ID" value="NZ_CBCSJO010000001.1"/>
</dbReference>
<dbReference type="InterPro" id="IPR036757">
    <property type="entry name" value="TFR-like_dimer_dom_sf"/>
</dbReference>
<dbReference type="InterPro" id="IPR007365">
    <property type="entry name" value="TFR-like_dimer_dom"/>
</dbReference>
<dbReference type="SUPFAM" id="SSF47672">
    <property type="entry name" value="Transferrin receptor-like dimerisation domain"/>
    <property type="match status" value="1"/>
</dbReference>
<dbReference type="PANTHER" id="PTHR10404:SF46">
    <property type="entry name" value="VACUOLAR PROTEIN SORTING-ASSOCIATED PROTEIN 70"/>
    <property type="match status" value="1"/>
</dbReference>
<dbReference type="AlphaFoldDB" id="A0A521CU79"/>
<evidence type="ECO:0000259" key="3">
    <source>
        <dbReference type="Pfam" id="PF02225"/>
    </source>
</evidence>
<dbReference type="Pfam" id="PF04253">
    <property type="entry name" value="TFR_dimer"/>
    <property type="match status" value="1"/>
</dbReference>